<reference evidence="7 8" key="1">
    <citation type="submission" date="2023-07" db="EMBL/GenBank/DDBJ databases">
        <title>Genomic Encyclopedia of Type Strains, Phase IV (KMG-IV): sequencing the most valuable type-strain genomes for metagenomic binning, comparative biology and taxonomic classification.</title>
        <authorList>
            <person name="Goeker M."/>
        </authorList>
    </citation>
    <scope>NUCLEOTIDE SEQUENCE [LARGE SCALE GENOMIC DNA]</scope>
    <source>
        <strain evidence="7 8">DSM 19619</strain>
    </source>
</reference>
<accession>A0ABU0JJY0</accession>
<dbReference type="InterPro" id="IPR036291">
    <property type="entry name" value="NAD(P)-bd_dom_sf"/>
</dbReference>
<keyword evidence="3" id="KW-0520">NAD</keyword>
<feature type="domain" description="D-isomer specific 2-hydroxyacid dehydrogenase catalytic" evidence="5">
    <location>
        <begin position="5"/>
        <end position="314"/>
    </location>
</feature>
<comment type="similarity">
    <text evidence="1 4">Belongs to the D-isomer specific 2-hydroxyacid dehydrogenase family.</text>
</comment>
<keyword evidence="8" id="KW-1185">Reference proteome</keyword>
<dbReference type="InterPro" id="IPR006140">
    <property type="entry name" value="D-isomer_DH_NAD-bd"/>
</dbReference>
<evidence type="ECO:0000313" key="8">
    <source>
        <dbReference type="Proteomes" id="UP001242480"/>
    </source>
</evidence>
<dbReference type="Pfam" id="PF02826">
    <property type="entry name" value="2-Hacid_dh_C"/>
    <property type="match status" value="1"/>
</dbReference>
<evidence type="ECO:0000256" key="3">
    <source>
        <dbReference type="ARBA" id="ARBA00023027"/>
    </source>
</evidence>
<dbReference type="GO" id="GO:0004617">
    <property type="term" value="F:phosphoglycerate dehydrogenase activity"/>
    <property type="evidence" value="ECO:0007669"/>
    <property type="project" value="UniProtKB-EC"/>
</dbReference>
<dbReference type="CDD" id="cd12173">
    <property type="entry name" value="PGDH_4"/>
    <property type="match status" value="1"/>
</dbReference>
<dbReference type="InterPro" id="IPR006139">
    <property type="entry name" value="D-isomer_2_OHA_DH_cat_dom"/>
</dbReference>
<dbReference type="PROSITE" id="PS00670">
    <property type="entry name" value="D_2_HYDROXYACID_DH_2"/>
    <property type="match status" value="1"/>
</dbReference>
<dbReference type="PANTHER" id="PTHR42789">
    <property type="entry name" value="D-ISOMER SPECIFIC 2-HYDROXYACID DEHYDROGENASE FAMILY PROTEIN (AFU_ORTHOLOGUE AFUA_6G10090)"/>
    <property type="match status" value="1"/>
</dbReference>
<feature type="domain" description="D-isomer specific 2-hydroxyacid dehydrogenase NAD-binding" evidence="6">
    <location>
        <begin position="105"/>
        <end position="282"/>
    </location>
</feature>
<dbReference type="EC" id="1.1.1.95" evidence="7"/>
<comment type="caution">
    <text evidence="7">The sequence shown here is derived from an EMBL/GenBank/DDBJ whole genome shotgun (WGS) entry which is preliminary data.</text>
</comment>
<evidence type="ECO:0000256" key="4">
    <source>
        <dbReference type="RuleBase" id="RU003719"/>
    </source>
</evidence>
<evidence type="ECO:0000313" key="7">
    <source>
        <dbReference type="EMBL" id="MDQ0474590.1"/>
    </source>
</evidence>
<dbReference type="InterPro" id="IPR029753">
    <property type="entry name" value="D-isomer_DH_CS"/>
</dbReference>
<evidence type="ECO:0000256" key="1">
    <source>
        <dbReference type="ARBA" id="ARBA00005854"/>
    </source>
</evidence>
<dbReference type="PANTHER" id="PTHR42789:SF1">
    <property type="entry name" value="D-ISOMER SPECIFIC 2-HYDROXYACID DEHYDROGENASE FAMILY PROTEIN (AFU_ORTHOLOGUE AFUA_6G10090)"/>
    <property type="match status" value="1"/>
</dbReference>
<dbReference type="PROSITE" id="PS00671">
    <property type="entry name" value="D_2_HYDROXYACID_DH_3"/>
    <property type="match status" value="1"/>
</dbReference>
<evidence type="ECO:0000259" key="6">
    <source>
        <dbReference type="Pfam" id="PF02826"/>
    </source>
</evidence>
<dbReference type="SUPFAM" id="SSF52283">
    <property type="entry name" value="Formate/glycerate dehydrogenase catalytic domain-like"/>
    <property type="match status" value="1"/>
</dbReference>
<evidence type="ECO:0000259" key="5">
    <source>
        <dbReference type="Pfam" id="PF00389"/>
    </source>
</evidence>
<sequence>MAECLIVQPIHAAGIAVLERAGIRAVQASSAEPAAVLREVAGATAVITRNAGLSAAAIAAAPHLRVIAVHGVGTDPVAVEAATARGIAVVNTPGSNARSVAEHAIALTFALARSIVPADAAARAGDTGFKHRAGLTDLEGATFGVAGFGAAGRVTAGLARSLGMRVLVWSRSTSVAACAEAGAERAESLEALLAAADVVSLHLPLTSATRGLIGPRELALMKPSALLINTGRGALVDEAALAEALRERRIGGAGLDVFVQEPLPAHSPLAGLDTVVLSPHLAGSSRQALERTARLAAEQVVTVLAGGTPPHLVNPAVRAVQPGDTP</sequence>
<proteinExistence type="inferred from homology"/>
<dbReference type="Pfam" id="PF00389">
    <property type="entry name" value="2-Hacid_dh"/>
    <property type="match status" value="1"/>
</dbReference>
<gene>
    <name evidence="7" type="ORF">QO011_007631</name>
</gene>
<dbReference type="Proteomes" id="UP001242480">
    <property type="component" value="Unassembled WGS sequence"/>
</dbReference>
<evidence type="ECO:0000256" key="2">
    <source>
        <dbReference type="ARBA" id="ARBA00023002"/>
    </source>
</evidence>
<organism evidence="7 8">
    <name type="scientific">Labrys wisconsinensis</name>
    <dbReference type="NCBI Taxonomy" id="425677"/>
    <lineage>
        <taxon>Bacteria</taxon>
        <taxon>Pseudomonadati</taxon>
        <taxon>Pseudomonadota</taxon>
        <taxon>Alphaproteobacteria</taxon>
        <taxon>Hyphomicrobiales</taxon>
        <taxon>Xanthobacteraceae</taxon>
        <taxon>Labrys</taxon>
    </lineage>
</organism>
<protein>
    <submittedName>
        <fullName evidence="7">D-3-phosphoglycerate dehydrogenase</fullName>
        <ecNumber evidence="7">1.1.1.95</ecNumber>
    </submittedName>
</protein>
<dbReference type="SUPFAM" id="SSF51735">
    <property type="entry name" value="NAD(P)-binding Rossmann-fold domains"/>
    <property type="match status" value="1"/>
</dbReference>
<keyword evidence="2 4" id="KW-0560">Oxidoreductase</keyword>
<dbReference type="EMBL" id="JAUSVX010000024">
    <property type="protein sequence ID" value="MDQ0474590.1"/>
    <property type="molecule type" value="Genomic_DNA"/>
</dbReference>
<dbReference type="Gene3D" id="3.40.50.720">
    <property type="entry name" value="NAD(P)-binding Rossmann-like Domain"/>
    <property type="match status" value="2"/>
</dbReference>
<name>A0ABU0JJY0_9HYPH</name>
<dbReference type="RefSeq" id="WP_307284460.1">
    <property type="nucleotide sequence ID" value="NZ_JAUSVX010000024.1"/>
</dbReference>
<dbReference type="InterPro" id="IPR050857">
    <property type="entry name" value="D-2-hydroxyacid_DH"/>
</dbReference>